<name>A0A1A5ZYT8_9TREE</name>
<feature type="region of interest" description="Disordered" evidence="1">
    <location>
        <begin position="164"/>
        <end position="192"/>
    </location>
</feature>
<evidence type="ECO:0000313" key="3">
    <source>
        <dbReference type="EMBL" id="WWC64522.1"/>
    </source>
</evidence>
<accession>A0A1A5ZYT8</accession>
<protein>
    <submittedName>
        <fullName evidence="2">Uncharacterized protein</fullName>
    </submittedName>
</protein>
<reference evidence="2" key="1">
    <citation type="submission" date="2013-07" db="EMBL/GenBank/DDBJ databases">
        <title>The Genome Sequence of Cryptococcus dejecticola CBS10117.</title>
        <authorList>
            <consortium name="The Broad Institute Genome Sequencing Platform"/>
            <person name="Cuomo C."/>
            <person name="Litvintseva A."/>
            <person name="Chen Y."/>
            <person name="Heitman J."/>
            <person name="Sun S."/>
            <person name="Springer D."/>
            <person name="Dromer F."/>
            <person name="Young S.K."/>
            <person name="Zeng Q."/>
            <person name="Gargeya S."/>
            <person name="Fitzgerald M."/>
            <person name="Abouelleil A."/>
            <person name="Alvarado L."/>
            <person name="Berlin A.M."/>
            <person name="Chapman S.B."/>
            <person name="Dewar J."/>
            <person name="Goldberg J."/>
            <person name="Griggs A."/>
            <person name="Gujja S."/>
            <person name="Hansen M."/>
            <person name="Howarth C."/>
            <person name="Imamovic A."/>
            <person name="Larimer J."/>
            <person name="McCowan C."/>
            <person name="Murphy C."/>
            <person name="Pearson M."/>
            <person name="Priest M."/>
            <person name="Roberts A."/>
            <person name="Saif S."/>
            <person name="Shea T."/>
            <person name="Sykes S."/>
            <person name="Wortman J."/>
            <person name="Nusbaum C."/>
            <person name="Birren B."/>
        </authorList>
    </citation>
    <scope>NUCLEOTIDE SEQUENCE [LARGE SCALE GENOMIC DNA]</scope>
    <source>
        <strain evidence="2">CBS 10117</strain>
    </source>
</reference>
<dbReference type="KEGG" id="kdj:28970233"/>
<keyword evidence="4" id="KW-1185">Reference proteome</keyword>
<dbReference type="OrthoDB" id="2563664at2759"/>
<dbReference type="Proteomes" id="UP000078595">
    <property type="component" value="Chromosome 9"/>
</dbReference>
<gene>
    <name evidence="2" type="ORF">I303_06534</name>
    <name evidence="3" type="ORF">I303_107132</name>
</gene>
<sequence length="468" mass="53309">MSRSVDSRSASAGCTRTTILDLSDDILGLVGHYVNDDSQLPYPSFGAYWENYQSEIDYRKSRSLRNLRASCSRLRKVCKLQNTHAQIEEIDFCDEDRDFVYIYAGPKHNEESISRAYIDLAVSDELHLDPQDPVSTVLSIVETMISLEELVIRRIPPCVHTSYVNNGNSSHSHPHSHNTATETTSTQQQDTKTAHLGAEAALLSKVKSLYIGVDCSTCNIDLLSALSLEAPQLEHLKMNLEWSLHESRDEKTWGRSQDLQTPVRGLVHKIQQGPHAAEKSISTIPESTTYSDSMTARLFIWVEDIDGPGPIQCSRALIGDRVRLDLLNRTLDDFLQELSPPSTLRFFDPIFVVGFSPRPFTTRSPQVREDRSSFLRKHKRRIIEPHAFDPDRQSTLRRHMTYAASKLVHHIPALTGGAFWEEGSMHNKDDWYRWEWTVSIDEVSGKKEIEIDSKPWIFSKEFVRLGQT</sequence>
<dbReference type="EMBL" id="CP144538">
    <property type="protein sequence ID" value="WWC64522.1"/>
    <property type="molecule type" value="Genomic_DNA"/>
</dbReference>
<dbReference type="GeneID" id="28970233"/>
<reference evidence="3" key="3">
    <citation type="submission" date="2024-02" db="EMBL/GenBank/DDBJ databases">
        <title>Comparative genomics of Cryptococcus and Kwoniella reveals pathogenesis evolution and contrasting modes of karyotype evolution via chromosome fusion or intercentromeric recombination.</title>
        <authorList>
            <person name="Coelho M.A."/>
            <person name="David-Palma M."/>
            <person name="Shea T."/>
            <person name="Bowers K."/>
            <person name="McGinley-Smith S."/>
            <person name="Mohammad A.W."/>
            <person name="Gnirke A."/>
            <person name="Yurkov A.M."/>
            <person name="Nowrousian M."/>
            <person name="Sun S."/>
            <person name="Cuomo C.A."/>
            <person name="Heitman J."/>
        </authorList>
    </citation>
    <scope>NUCLEOTIDE SEQUENCE</scope>
    <source>
        <strain evidence="3">CBS 10117</strain>
    </source>
</reference>
<evidence type="ECO:0000313" key="4">
    <source>
        <dbReference type="Proteomes" id="UP000078595"/>
    </source>
</evidence>
<dbReference type="RefSeq" id="XP_018260818.1">
    <property type="nucleotide sequence ID" value="XM_018409815.1"/>
</dbReference>
<dbReference type="VEuPathDB" id="FungiDB:I303_06534"/>
<evidence type="ECO:0000313" key="2">
    <source>
        <dbReference type="EMBL" id="OBR82976.1"/>
    </source>
</evidence>
<organism evidence="2">
    <name type="scientific">Kwoniella dejecticola CBS 10117</name>
    <dbReference type="NCBI Taxonomy" id="1296121"/>
    <lineage>
        <taxon>Eukaryota</taxon>
        <taxon>Fungi</taxon>
        <taxon>Dikarya</taxon>
        <taxon>Basidiomycota</taxon>
        <taxon>Agaricomycotina</taxon>
        <taxon>Tremellomycetes</taxon>
        <taxon>Tremellales</taxon>
        <taxon>Cryptococcaceae</taxon>
        <taxon>Kwoniella</taxon>
    </lineage>
</organism>
<dbReference type="EMBL" id="KI894034">
    <property type="protein sequence ID" value="OBR82976.1"/>
    <property type="molecule type" value="Genomic_DNA"/>
</dbReference>
<dbReference type="AlphaFoldDB" id="A0A1A5ZYT8"/>
<feature type="compositionally biased region" description="Polar residues" evidence="1">
    <location>
        <begin position="179"/>
        <end position="191"/>
    </location>
</feature>
<reference evidence="3" key="2">
    <citation type="submission" date="2013-07" db="EMBL/GenBank/DDBJ databases">
        <authorList>
            <consortium name="The Broad Institute Genome Sequencing Platform"/>
            <person name="Cuomo C."/>
            <person name="Litvintseva A."/>
            <person name="Chen Y."/>
            <person name="Heitman J."/>
            <person name="Sun S."/>
            <person name="Springer D."/>
            <person name="Dromer F."/>
            <person name="Young S.K."/>
            <person name="Zeng Q."/>
            <person name="Gargeya S."/>
            <person name="Fitzgerald M."/>
            <person name="Abouelleil A."/>
            <person name="Alvarado L."/>
            <person name="Berlin A.M."/>
            <person name="Chapman S.B."/>
            <person name="Dewar J."/>
            <person name="Goldberg J."/>
            <person name="Griggs A."/>
            <person name="Gujja S."/>
            <person name="Hansen M."/>
            <person name="Howarth C."/>
            <person name="Imamovic A."/>
            <person name="Larimer J."/>
            <person name="McCowan C."/>
            <person name="Murphy C."/>
            <person name="Pearson M."/>
            <person name="Priest M."/>
            <person name="Roberts A."/>
            <person name="Saif S."/>
            <person name="Shea T."/>
            <person name="Sykes S."/>
            <person name="Wortman J."/>
            <person name="Nusbaum C."/>
            <person name="Birren B."/>
        </authorList>
    </citation>
    <scope>NUCLEOTIDE SEQUENCE</scope>
    <source>
        <strain evidence="3">CBS 10117</strain>
    </source>
</reference>
<evidence type="ECO:0000256" key="1">
    <source>
        <dbReference type="SAM" id="MobiDB-lite"/>
    </source>
</evidence>
<proteinExistence type="predicted"/>